<dbReference type="PANTHER" id="PTHR46615:SF1">
    <property type="entry name" value="ARYLSULFATASE K"/>
    <property type="match status" value="1"/>
</dbReference>
<sequence>MTQRKASRPDPARRAFLTTASGAALATFLAPSLVRTARAQTPAAPAVVPASNRNARPNILFVFTDQERYHAQWPRGLSLPGHERLQNRGVAFTNHQCPATMCTSSRSVMMTGLQTPDNGMFENLDVPWMRDLPLAHPTLGHLLRKAGYHTAYKGKWHLSKATDTREIGSFMTAEMEKYGFADNFSPGDLIGHTLGGYAFDHLTAGSAINWLRTSGRPLSDEGKPWCMTVSFVNPHDVMYFNTDTPGENVQDTGRLRLHAARAPEHALYKSSWDIPVPATLRQPFDAPGRPPAHREFDRIWDYILGNVPLEDARWKRFNDYYINCIRNVDRSMEALFIELESLGLADNTIIVFTADHGEMAGAHGLRGKGPFAYRETTHLPFLVVHPDVRGGQQCRSLSSHIDIVPTLLSMAGVKKDQAGEFAGRELPGRDLSAVLANPGSQPIDAARSATLFTYSGLASNDAAVFDFAAKAFLAGKDPKEEAKRQGFKPDLRKRGHVRSTFDGRHRFTRYFSPLDHNSPRTLDELFKWNDVELFDLSSDPMETNNLAVDRKANAELLVAMNGKLEAIIRAEIGKDDGRELPNLPGVDWGIDKIDL</sequence>
<dbReference type="SUPFAM" id="SSF53649">
    <property type="entry name" value="Alkaline phosphatase-like"/>
    <property type="match status" value="1"/>
</dbReference>
<dbReference type="EMBL" id="JAJISD010000010">
    <property type="protein sequence ID" value="MCC8431570.1"/>
    <property type="molecule type" value="Genomic_DNA"/>
</dbReference>
<dbReference type="CDD" id="cd16035">
    <property type="entry name" value="sulfatase_like"/>
    <property type="match status" value="1"/>
</dbReference>
<comment type="caution">
    <text evidence="2">The sequence shown here is derived from an EMBL/GenBank/DDBJ whole genome shotgun (WGS) entry which is preliminary data.</text>
</comment>
<name>A0ABS8KZS1_9HYPH</name>
<dbReference type="PROSITE" id="PS51318">
    <property type="entry name" value="TAT"/>
    <property type="match status" value="1"/>
</dbReference>
<dbReference type="PANTHER" id="PTHR46615">
    <property type="entry name" value="ARYLSULFATASE K"/>
    <property type="match status" value="1"/>
</dbReference>
<dbReference type="InterPro" id="IPR000917">
    <property type="entry name" value="Sulfatase_N"/>
</dbReference>
<dbReference type="InterPro" id="IPR017850">
    <property type="entry name" value="Alkaline_phosphatase_core_sf"/>
</dbReference>
<feature type="domain" description="Sulfatase N-terminal" evidence="1">
    <location>
        <begin position="57"/>
        <end position="413"/>
    </location>
</feature>
<gene>
    <name evidence="2" type="ORF">LJ725_21565</name>
</gene>
<evidence type="ECO:0000313" key="3">
    <source>
        <dbReference type="Proteomes" id="UP001198862"/>
    </source>
</evidence>
<dbReference type="Proteomes" id="UP001198862">
    <property type="component" value="Unassembled WGS sequence"/>
</dbReference>
<protein>
    <submittedName>
        <fullName evidence="2">Sulfatase-like hydrolase/transferase</fullName>
    </submittedName>
</protein>
<keyword evidence="3" id="KW-1185">Reference proteome</keyword>
<evidence type="ECO:0000259" key="1">
    <source>
        <dbReference type="Pfam" id="PF00884"/>
    </source>
</evidence>
<dbReference type="InterPro" id="IPR006311">
    <property type="entry name" value="TAT_signal"/>
</dbReference>
<dbReference type="InterPro" id="IPR051849">
    <property type="entry name" value="GAG-degrading_sulfatase"/>
</dbReference>
<proteinExistence type="predicted"/>
<reference evidence="2 3" key="1">
    <citation type="submission" date="2021-11" db="EMBL/GenBank/DDBJ databases">
        <authorList>
            <person name="Lee D.-H."/>
            <person name="Kim S.-B."/>
        </authorList>
    </citation>
    <scope>NUCLEOTIDE SEQUENCE [LARGE SCALE GENOMIC DNA]</scope>
    <source>
        <strain evidence="2 3">KCTC 52223</strain>
    </source>
</reference>
<accession>A0ABS8KZS1</accession>
<dbReference type="RefSeq" id="WP_230552931.1">
    <property type="nucleotide sequence ID" value="NZ_JAJISD010000010.1"/>
</dbReference>
<dbReference type="Pfam" id="PF00884">
    <property type="entry name" value="Sulfatase"/>
    <property type="match status" value="1"/>
</dbReference>
<dbReference type="Gene3D" id="3.40.720.10">
    <property type="entry name" value="Alkaline Phosphatase, subunit A"/>
    <property type="match status" value="1"/>
</dbReference>
<evidence type="ECO:0000313" key="2">
    <source>
        <dbReference type="EMBL" id="MCC8431570.1"/>
    </source>
</evidence>
<organism evidence="2 3">
    <name type="scientific">Reyranella aquatilis</name>
    <dbReference type="NCBI Taxonomy" id="2035356"/>
    <lineage>
        <taxon>Bacteria</taxon>
        <taxon>Pseudomonadati</taxon>
        <taxon>Pseudomonadota</taxon>
        <taxon>Alphaproteobacteria</taxon>
        <taxon>Hyphomicrobiales</taxon>
        <taxon>Reyranellaceae</taxon>
        <taxon>Reyranella</taxon>
    </lineage>
</organism>